<dbReference type="InterPro" id="IPR000391">
    <property type="entry name" value="Rng_hydr_dOase-bsu"/>
</dbReference>
<dbReference type="KEGG" id="soh:D1869_05930"/>
<dbReference type="GeneID" id="42800766"/>
<dbReference type="EMBL" id="CP045484">
    <property type="protein sequence ID" value="QGR16776.1"/>
    <property type="molecule type" value="Genomic_DNA"/>
</dbReference>
<dbReference type="GO" id="GO:0019380">
    <property type="term" value="P:3-phenylpropionate catabolic process"/>
    <property type="evidence" value="ECO:0007669"/>
    <property type="project" value="TreeGrafter"/>
</dbReference>
<dbReference type="Proteomes" id="UP000582213">
    <property type="component" value="Unassembled WGS sequence"/>
</dbReference>
<dbReference type="OrthoDB" id="236062at2157"/>
<dbReference type="GO" id="GO:0051213">
    <property type="term" value="F:dioxygenase activity"/>
    <property type="evidence" value="ECO:0007669"/>
    <property type="project" value="UniProtKB-KW"/>
</dbReference>
<reference evidence="3 4" key="1">
    <citation type="submission" date="2019-10" db="EMBL/GenBank/DDBJ databases">
        <title>Genome Sequences from Six Type Strain Members of the Archaeal Family Sulfolobaceae: Acidianus ambivalens, Acidianus infernus, Metallosphaera prunae, Stygiolobus azoricus, Sulfolobus metallicus, and Sulfurisphaera ohwakuensis.</title>
        <authorList>
            <person name="Counts J.A."/>
            <person name="Kelly R.M."/>
        </authorList>
    </citation>
    <scope>NUCLEOTIDE SEQUENCE [LARGE SCALE GENOMIC DNA]</scope>
    <source>
        <strain evidence="3 4">TA-1</strain>
    </source>
</reference>
<dbReference type="Gene3D" id="3.10.450.50">
    <property type="match status" value="1"/>
</dbReference>
<name>A0A650CG90_SULOH</name>
<protein>
    <submittedName>
        <fullName evidence="3">Aromatic-ring-hydroxylating dioxygenase subunit beta</fullName>
    </submittedName>
    <submittedName>
        <fullName evidence="2">Ethylbenzene dioxygenase beta subunit</fullName>
        <ecNumber evidence="2">1.14.12.-</ecNumber>
    </submittedName>
</protein>
<reference evidence="2 5" key="2">
    <citation type="submission" date="2020-08" db="EMBL/GenBank/DDBJ databases">
        <title>Genomic Encyclopedia of Type Strains, Phase IV (KMG-IV): sequencing the most valuable type-strain genomes for metagenomic binning, comparative biology and taxonomic classification.</title>
        <authorList>
            <person name="Goeker M."/>
        </authorList>
    </citation>
    <scope>NUCLEOTIDE SEQUENCE [LARGE SCALE GENOMIC DNA]</scope>
    <source>
        <strain evidence="2 5">DSM 12421</strain>
    </source>
</reference>
<dbReference type="EC" id="1.14.12.-" evidence="2"/>
<evidence type="ECO:0000313" key="4">
    <source>
        <dbReference type="Proteomes" id="UP000427373"/>
    </source>
</evidence>
<keyword evidence="1 2" id="KW-0560">Oxidoreductase</keyword>
<dbReference type="Pfam" id="PF00866">
    <property type="entry name" value="Ring_hydroxyl_B"/>
    <property type="match status" value="1"/>
</dbReference>
<dbReference type="PANTHER" id="PTHR41534:SF2">
    <property type="entry name" value="3-PHENYLPROPIONATE_CINNAMIC ACID DIOXYGENASE SUBUNIT BETA"/>
    <property type="match status" value="1"/>
</dbReference>
<organism evidence="3 4">
    <name type="scientific">Sulfurisphaera ohwakuensis</name>
    <dbReference type="NCBI Taxonomy" id="69656"/>
    <lineage>
        <taxon>Archaea</taxon>
        <taxon>Thermoproteota</taxon>
        <taxon>Thermoprotei</taxon>
        <taxon>Sulfolobales</taxon>
        <taxon>Sulfolobaceae</taxon>
        <taxon>Sulfurisphaera</taxon>
    </lineage>
</organism>
<dbReference type="CDD" id="cd00667">
    <property type="entry name" value="ring_hydroxylating_dioxygenases_beta"/>
    <property type="match status" value="1"/>
</dbReference>
<evidence type="ECO:0000313" key="2">
    <source>
        <dbReference type="EMBL" id="MBB5255146.1"/>
    </source>
</evidence>
<evidence type="ECO:0000313" key="3">
    <source>
        <dbReference type="EMBL" id="QGR16776.1"/>
    </source>
</evidence>
<keyword evidence="4" id="KW-1185">Reference proteome</keyword>
<dbReference type="SUPFAM" id="SSF54427">
    <property type="entry name" value="NTF2-like"/>
    <property type="match status" value="1"/>
</dbReference>
<evidence type="ECO:0000313" key="5">
    <source>
        <dbReference type="Proteomes" id="UP000582213"/>
    </source>
</evidence>
<keyword evidence="3" id="KW-0223">Dioxygenase</keyword>
<dbReference type="RefSeq" id="WP_156014330.1">
    <property type="nucleotide sequence ID" value="NZ_CP045484.1"/>
</dbReference>
<dbReference type="Proteomes" id="UP000427373">
    <property type="component" value="Chromosome"/>
</dbReference>
<dbReference type="AlphaFoldDB" id="A0A650CG90"/>
<dbReference type="PANTHER" id="PTHR41534">
    <property type="entry name" value="BLR3401 PROTEIN"/>
    <property type="match status" value="1"/>
</dbReference>
<dbReference type="EMBL" id="JACHFY010000046">
    <property type="protein sequence ID" value="MBB5255146.1"/>
    <property type="molecule type" value="Genomic_DNA"/>
</dbReference>
<accession>A0A650CG90</accession>
<evidence type="ECO:0000256" key="1">
    <source>
        <dbReference type="ARBA" id="ARBA00023002"/>
    </source>
</evidence>
<gene>
    <name evidence="3" type="ORF">D1869_05930</name>
    <name evidence="2" type="ORF">HNQ62_002921</name>
</gene>
<dbReference type="InterPro" id="IPR032710">
    <property type="entry name" value="NTF2-like_dom_sf"/>
</dbReference>
<sequence>MTIVLSKVDEKTKEKILEFLYKEIELLENQNLEEWIKLVDENIEYIAPYKLTMKRGSEQVTTKMTYFNDDIRSLLIRVKKFGTQYVWSEDPPARYRYHITRVKIESNGDPNTVNVHSVILLFVTRFDYDTPHIISYERKDTLIKKNGQWKLLRREVILDHSLTPYLIYTRFL</sequence>
<proteinExistence type="predicted"/>